<dbReference type="SUPFAM" id="SSF52540">
    <property type="entry name" value="P-loop containing nucleoside triphosphate hydrolases"/>
    <property type="match status" value="1"/>
</dbReference>
<keyword evidence="2" id="KW-0808">Transferase</keyword>
<name>A0A432GBR8_9DELT</name>
<evidence type="ECO:0000259" key="1">
    <source>
        <dbReference type="Pfam" id="PF00485"/>
    </source>
</evidence>
<dbReference type="Gene3D" id="3.40.50.300">
    <property type="entry name" value="P-loop containing nucleotide triphosphate hydrolases"/>
    <property type="match status" value="1"/>
</dbReference>
<keyword evidence="2" id="KW-0418">Kinase</keyword>
<dbReference type="InterPro" id="IPR027417">
    <property type="entry name" value="P-loop_NTPase"/>
</dbReference>
<evidence type="ECO:0000313" key="2">
    <source>
        <dbReference type="EMBL" id="RTZ81102.1"/>
    </source>
</evidence>
<dbReference type="GO" id="GO:0016301">
    <property type="term" value="F:kinase activity"/>
    <property type="evidence" value="ECO:0007669"/>
    <property type="project" value="UniProtKB-KW"/>
</dbReference>
<dbReference type="Pfam" id="PF00485">
    <property type="entry name" value="PRK"/>
    <property type="match status" value="1"/>
</dbReference>
<dbReference type="InterPro" id="IPR006083">
    <property type="entry name" value="PRK/URK"/>
</dbReference>
<dbReference type="Proteomes" id="UP000286801">
    <property type="component" value="Unassembled WGS sequence"/>
</dbReference>
<reference evidence="2 3" key="1">
    <citation type="submission" date="2018-06" db="EMBL/GenBank/DDBJ databases">
        <title>Combined omics and stable isotope probing to characterize newly discovered Mariana Back-Arc vent microbial communities.</title>
        <authorList>
            <person name="Trembath-Reichert E."/>
            <person name="Huber J.A."/>
        </authorList>
    </citation>
    <scope>NUCLEOTIDE SEQUENCE [LARGE SCALE GENOMIC DNA]</scope>
    <source>
        <strain evidence="2">MAG 63_1</strain>
    </source>
</reference>
<feature type="domain" description="Phosphoribulokinase/uridine kinase" evidence="1">
    <location>
        <begin position="3"/>
        <end position="178"/>
    </location>
</feature>
<dbReference type="PRINTS" id="PR00988">
    <property type="entry name" value="URIDINKINASE"/>
</dbReference>
<protein>
    <submittedName>
        <fullName evidence="2">Uridine kinase</fullName>
    </submittedName>
</protein>
<gene>
    <name evidence="2" type="ORF">DSY97_01810</name>
</gene>
<proteinExistence type="predicted"/>
<dbReference type="PANTHER" id="PTHR10285">
    <property type="entry name" value="URIDINE KINASE"/>
    <property type="match status" value="1"/>
</dbReference>
<dbReference type="EMBL" id="QNZL01000049">
    <property type="protein sequence ID" value="RTZ81102.1"/>
    <property type="molecule type" value="Genomic_DNA"/>
</dbReference>
<comment type="caution">
    <text evidence="2">The sequence shown here is derived from an EMBL/GenBank/DDBJ whole genome shotgun (WGS) entry which is preliminary data.</text>
</comment>
<organism evidence="2 3">
    <name type="scientific">SAR324 cluster bacterium</name>
    <dbReference type="NCBI Taxonomy" id="2024889"/>
    <lineage>
        <taxon>Bacteria</taxon>
        <taxon>Deltaproteobacteria</taxon>
        <taxon>SAR324 cluster</taxon>
    </lineage>
</organism>
<sequence>MKILAVSGGSGCGKTLFTKLLVKRLPKSSVLPLDSYYKDRPDNIPPEEYDFDIPQAFDFDLYHEHLDRLISGKSIKMPHFGYESGKRKTSFSEIDPSEYLIIEGLHVLLHSRVREMLSYSFYMESPLDVAICRMCLRDIKNFDVTAEYRLNQYLKFVRPAYFKYIMPTKQYADIVIKNNYDSHLDEFVGDFLLKMKL</sequence>
<dbReference type="GO" id="GO:0005524">
    <property type="term" value="F:ATP binding"/>
    <property type="evidence" value="ECO:0007669"/>
    <property type="project" value="InterPro"/>
</dbReference>
<evidence type="ECO:0000313" key="3">
    <source>
        <dbReference type="Proteomes" id="UP000286801"/>
    </source>
</evidence>
<dbReference type="AlphaFoldDB" id="A0A432GBR8"/>
<accession>A0A432GBR8</accession>